<protein>
    <submittedName>
        <fullName evidence="1">Alpha/beta hydrolase</fullName>
    </submittedName>
</protein>
<dbReference type="InterPro" id="IPR029058">
    <property type="entry name" value="AB_hydrolase_fold"/>
</dbReference>
<dbReference type="RefSeq" id="WP_249710413.1">
    <property type="nucleotide sequence ID" value="NZ_JAMFMB010000015.1"/>
</dbReference>
<name>A0ABT0Q4K7_9RHOB</name>
<dbReference type="Gene3D" id="3.40.50.1820">
    <property type="entry name" value="alpha/beta hydrolase"/>
    <property type="match status" value="1"/>
</dbReference>
<reference evidence="1" key="1">
    <citation type="submission" date="2022-05" db="EMBL/GenBank/DDBJ databases">
        <authorList>
            <person name="Park J.-S."/>
        </authorList>
    </citation>
    <scope>NUCLEOTIDE SEQUENCE</scope>
    <source>
        <strain evidence="1">2012CJ41-6</strain>
    </source>
</reference>
<dbReference type="SUPFAM" id="SSF53474">
    <property type="entry name" value="alpha/beta-Hydrolases"/>
    <property type="match status" value="1"/>
</dbReference>
<keyword evidence="2" id="KW-1185">Reference proteome</keyword>
<organism evidence="1 2">
    <name type="scientific">Ruegeria spongiae</name>
    <dbReference type="NCBI Taxonomy" id="2942209"/>
    <lineage>
        <taxon>Bacteria</taxon>
        <taxon>Pseudomonadati</taxon>
        <taxon>Pseudomonadota</taxon>
        <taxon>Alphaproteobacteria</taxon>
        <taxon>Rhodobacterales</taxon>
        <taxon>Roseobacteraceae</taxon>
        <taxon>Ruegeria</taxon>
    </lineage>
</organism>
<gene>
    <name evidence="1" type="ORF">M3P21_12710</name>
</gene>
<keyword evidence="1" id="KW-0378">Hydrolase</keyword>
<sequence>MPLIRINAQGDRPALHGSPQALSNVLARAQTGAGPAIVMTHGCKYQPGNARHCPHDNIFALPRPGTLRRACQWPKNLGFGQGNADEGLAIAFGWDGRGGLWQARRRAVEAGRALAEVVTHLCRIAPDRPVHFIGHSMGIELVLEALHHLPPGALSRIISLTGAAYRCRALAALDTPAGQAAAFINVTSRENDLFDSLFERLITPPERGDRALGFGLDARNAVTLQLDCRHTLKHISRFAGPVGGPEHRICHWSSYRRPGALGFYNALLRAPEGFDLSLLRMGLPPAVAPRWSRLLSLPLPQLSLPFLQKAS</sequence>
<dbReference type="Pfam" id="PF05990">
    <property type="entry name" value="DUF900"/>
    <property type="match status" value="1"/>
</dbReference>
<evidence type="ECO:0000313" key="1">
    <source>
        <dbReference type="EMBL" id="MCL6284387.1"/>
    </source>
</evidence>
<dbReference type="EMBL" id="JAMFMB010000015">
    <property type="protein sequence ID" value="MCL6284387.1"/>
    <property type="molecule type" value="Genomic_DNA"/>
</dbReference>
<dbReference type="GO" id="GO:0016787">
    <property type="term" value="F:hydrolase activity"/>
    <property type="evidence" value="ECO:0007669"/>
    <property type="project" value="UniProtKB-KW"/>
</dbReference>
<proteinExistence type="predicted"/>
<dbReference type="Proteomes" id="UP001203880">
    <property type="component" value="Unassembled WGS sequence"/>
</dbReference>
<accession>A0ABT0Q4K7</accession>
<dbReference type="InterPro" id="IPR010297">
    <property type="entry name" value="DUF900_hydrolase"/>
</dbReference>
<comment type="caution">
    <text evidence="1">The sequence shown here is derived from an EMBL/GenBank/DDBJ whole genome shotgun (WGS) entry which is preliminary data.</text>
</comment>
<evidence type="ECO:0000313" key="2">
    <source>
        <dbReference type="Proteomes" id="UP001203880"/>
    </source>
</evidence>